<reference evidence="2 3" key="2">
    <citation type="submission" date="2016-01" db="EMBL/GenBank/DDBJ databases">
        <title>Microcella alkaliphila JAM AC0309 whole genome shotgun sequence.</title>
        <authorList>
            <person name="Kurata A."/>
            <person name="Hirose Y."/>
            <person name="Kishimoto N."/>
            <person name="Kobayashi T."/>
        </authorList>
    </citation>
    <scope>NUCLEOTIDE SEQUENCE [LARGE SCALE GENOMIC DNA]</scope>
    <source>
        <strain evidence="2 3">JAM AC0309</strain>
    </source>
</reference>
<proteinExistence type="predicted"/>
<name>A0A0U5BQ88_9MICO</name>
<dbReference type="KEGG" id="malk:MalAC0309_2192"/>
<feature type="transmembrane region" description="Helical" evidence="1">
    <location>
        <begin position="68"/>
        <end position="88"/>
    </location>
</feature>
<feature type="transmembrane region" description="Helical" evidence="1">
    <location>
        <begin position="100"/>
        <end position="117"/>
    </location>
</feature>
<reference evidence="3" key="1">
    <citation type="submission" date="2015-12" db="EMBL/GenBank/DDBJ databases">
        <authorList>
            <person name="Shamseldin A."/>
            <person name="Moawad H."/>
            <person name="Abd El-Rahim W.M."/>
            <person name="Sadowsky M.J."/>
        </authorList>
    </citation>
    <scope>NUCLEOTIDE SEQUENCE [LARGE SCALE GENOMIC DNA]</scope>
    <source>
        <strain evidence="3">JAM AC0309</strain>
    </source>
</reference>
<accession>A0A0U5BQ88</accession>
<dbReference type="RefSeq" id="WP_096422603.1">
    <property type="nucleotide sequence ID" value="NZ_AP017315.1"/>
</dbReference>
<feature type="transmembrane region" description="Helical" evidence="1">
    <location>
        <begin position="12"/>
        <end position="36"/>
    </location>
</feature>
<evidence type="ECO:0000313" key="2">
    <source>
        <dbReference type="EMBL" id="BAU33035.1"/>
    </source>
</evidence>
<sequence length="143" mass="14153">MASHPGAGARWLLRGGLVVAGAVLGALVGLVATFAHQSMPPLGISLALVTSTVFLVGARLAAPSRAGVIGAAAGLLGVTTLLAAPAAAGGSLVVPGNTVGYAWLIGVMAVSAVVVSWPRIQRAPRRGTDSINESLNEKETVAP</sequence>
<feature type="transmembrane region" description="Helical" evidence="1">
    <location>
        <begin position="42"/>
        <end position="61"/>
    </location>
</feature>
<dbReference type="Proteomes" id="UP000218965">
    <property type="component" value="Chromosome"/>
</dbReference>
<dbReference type="OrthoDB" id="5120713at2"/>
<evidence type="ECO:0008006" key="4">
    <source>
        <dbReference type="Google" id="ProtNLM"/>
    </source>
</evidence>
<keyword evidence="1" id="KW-0472">Membrane</keyword>
<dbReference type="Pfam" id="PF19608">
    <property type="entry name" value="DUF6113"/>
    <property type="match status" value="1"/>
</dbReference>
<keyword evidence="1" id="KW-1133">Transmembrane helix</keyword>
<keyword evidence="1" id="KW-0812">Transmembrane</keyword>
<organism evidence="2 3">
    <name type="scientific">Microcella alkaliphila</name>
    <dbReference type="NCBI Taxonomy" id="279828"/>
    <lineage>
        <taxon>Bacteria</taxon>
        <taxon>Bacillati</taxon>
        <taxon>Actinomycetota</taxon>
        <taxon>Actinomycetes</taxon>
        <taxon>Micrococcales</taxon>
        <taxon>Microbacteriaceae</taxon>
        <taxon>Microcella</taxon>
    </lineage>
</organism>
<dbReference type="AlphaFoldDB" id="A0A0U5BQ88"/>
<gene>
    <name evidence="2" type="ORF">MalAC0309_2192</name>
</gene>
<evidence type="ECO:0000256" key="1">
    <source>
        <dbReference type="SAM" id="Phobius"/>
    </source>
</evidence>
<dbReference type="EMBL" id="AP017315">
    <property type="protein sequence ID" value="BAU33035.1"/>
    <property type="molecule type" value="Genomic_DNA"/>
</dbReference>
<protein>
    <recommendedName>
        <fullName evidence="4">Histidinol dehydrogenase</fullName>
    </recommendedName>
</protein>
<dbReference type="InterPro" id="IPR046095">
    <property type="entry name" value="DUF6113"/>
</dbReference>
<evidence type="ECO:0000313" key="3">
    <source>
        <dbReference type="Proteomes" id="UP000218965"/>
    </source>
</evidence>